<protein>
    <recommendedName>
        <fullName evidence="8">L-type lectin-like domain-containing protein</fullName>
    </recommendedName>
</protein>
<dbReference type="Proteomes" id="UP001515480">
    <property type="component" value="Unassembled WGS sequence"/>
</dbReference>
<proteinExistence type="predicted"/>
<comment type="subcellular location">
    <subcellularLocation>
        <location evidence="1">Membrane</location>
        <topology evidence="1">Single-pass type I membrane protein</topology>
    </subcellularLocation>
</comment>
<evidence type="ECO:0000256" key="5">
    <source>
        <dbReference type="ARBA" id="ARBA00023136"/>
    </source>
</evidence>
<dbReference type="GO" id="GO:0030134">
    <property type="term" value="C:COPII-coated ER to Golgi transport vesicle"/>
    <property type="evidence" value="ECO:0007669"/>
    <property type="project" value="TreeGrafter"/>
</dbReference>
<keyword evidence="4 7" id="KW-1133">Transmembrane helix</keyword>
<dbReference type="CDD" id="cd07308">
    <property type="entry name" value="lectin_leg-like"/>
    <property type="match status" value="1"/>
</dbReference>
<name>A0AB34J1P1_PRYPA</name>
<dbReference type="Pfam" id="PF03388">
    <property type="entry name" value="Lectin_leg-like"/>
    <property type="match status" value="1"/>
</dbReference>
<dbReference type="PANTHER" id="PTHR12223:SF28">
    <property type="entry name" value="LECTIN, MANNOSE BINDING 1 LIKE"/>
    <property type="match status" value="1"/>
</dbReference>
<feature type="domain" description="L-type lectin-like" evidence="8">
    <location>
        <begin position="39"/>
        <end position="288"/>
    </location>
</feature>
<dbReference type="GO" id="GO:0006888">
    <property type="term" value="P:endoplasmic reticulum to Golgi vesicle-mediated transport"/>
    <property type="evidence" value="ECO:0007669"/>
    <property type="project" value="TreeGrafter"/>
</dbReference>
<sequence>MLSRKVLSTEPESDVRAMPARQLHLAACCLAALVAAQESKYLEALSFAAPFNEINTFSGLRHVPGWEVGGSAEVHRSFVRLTAERQGQKGWMVSHTPLKASQWSAMLEIRASGMSPHLYGDGLAIWVVENPDHIEGDVFGREDHWKGLGIFFDTFQNLDHSHHHKHPYIYAMMNDGSKRYIPDAEKPDTSKQALPGAVENSGCSYDFRYAETREDVSVLNHTRVHVIYQNKALKLRLQQTSVGLNKEWYSCFDMKDVDIPPTAFLGVSSATGDLVDNHDVIQFNVRSLEGVANAEADYDAWAAAEQQAIQSKLEEHDLRPAEALQRDYQRVLRAQASAIKLLSQDVEALKQQLEFQLASMNAGLSSTKQRLDSKGEEIKSITQLASKLQENMGGGTDLKAQAALVNDLKKQVAENMNGGGWRLPFFLLFCMLVALAGVGYNRYRKITKSHFL</sequence>
<evidence type="ECO:0000256" key="4">
    <source>
        <dbReference type="ARBA" id="ARBA00022989"/>
    </source>
</evidence>
<keyword evidence="3" id="KW-0732">Signal</keyword>
<evidence type="ECO:0000256" key="3">
    <source>
        <dbReference type="ARBA" id="ARBA00022729"/>
    </source>
</evidence>
<evidence type="ECO:0000313" key="9">
    <source>
        <dbReference type="EMBL" id="KAL1510486.1"/>
    </source>
</evidence>
<dbReference type="InterPro" id="IPR013320">
    <property type="entry name" value="ConA-like_dom_sf"/>
</dbReference>
<evidence type="ECO:0000256" key="2">
    <source>
        <dbReference type="ARBA" id="ARBA00022692"/>
    </source>
</evidence>
<keyword evidence="5 7" id="KW-0472">Membrane</keyword>
<dbReference type="EMBL" id="JBGBPQ010000015">
    <property type="protein sequence ID" value="KAL1510486.1"/>
    <property type="molecule type" value="Genomic_DNA"/>
</dbReference>
<dbReference type="InterPro" id="IPR005052">
    <property type="entry name" value="Lectin_leg"/>
</dbReference>
<organism evidence="9 10">
    <name type="scientific">Prymnesium parvum</name>
    <name type="common">Toxic golden alga</name>
    <dbReference type="NCBI Taxonomy" id="97485"/>
    <lineage>
        <taxon>Eukaryota</taxon>
        <taxon>Haptista</taxon>
        <taxon>Haptophyta</taxon>
        <taxon>Prymnesiophyceae</taxon>
        <taxon>Prymnesiales</taxon>
        <taxon>Prymnesiaceae</taxon>
        <taxon>Prymnesium</taxon>
    </lineage>
</organism>
<dbReference type="GO" id="GO:0005793">
    <property type="term" value="C:endoplasmic reticulum-Golgi intermediate compartment"/>
    <property type="evidence" value="ECO:0007669"/>
    <property type="project" value="TreeGrafter"/>
</dbReference>
<comment type="caution">
    <text evidence="9">The sequence shown here is derived from an EMBL/GenBank/DDBJ whole genome shotgun (WGS) entry which is preliminary data.</text>
</comment>
<keyword evidence="6" id="KW-0175">Coiled coil</keyword>
<reference evidence="9 10" key="1">
    <citation type="journal article" date="2024" name="Science">
        <title>Giant polyketide synthase enzymes in the biosynthesis of giant marine polyether toxins.</title>
        <authorList>
            <person name="Fallon T.R."/>
            <person name="Shende V.V."/>
            <person name="Wierzbicki I.H."/>
            <person name="Pendleton A.L."/>
            <person name="Watervoot N.F."/>
            <person name="Auber R.P."/>
            <person name="Gonzalez D.J."/>
            <person name="Wisecaver J.H."/>
            <person name="Moore B.S."/>
        </authorList>
    </citation>
    <scope>NUCLEOTIDE SEQUENCE [LARGE SCALE GENOMIC DNA]</scope>
    <source>
        <strain evidence="9 10">12B1</strain>
    </source>
</reference>
<dbReference type="GO" id="GO:0000139">
    <property type="term" value="C:Golgi membrane"/>
    <property type="evidence" value="ECO:0007669"/>
    <property type="project" value="TreeGrafter"/>
</dbReference>
<accession>A0AB34J1P1</accession>
<dbReference type="GO" id="GO:0005789">
    <property type="term" value="C:endoplasmic reticulum membrane"/>
    <property type="evidence" value="ECO:0007669"/>
    <property type="project" value="TreeGrafter"/>
</dbReference>
<evidence type="ECO:0000256" key="1">
    <source>
        <dbReference type="ARBA" id="ARBA00004479"/>
    </source>
</evidence>
<evidence type="ECO:0000256" key="7">
    <source>
        <dbReference type="SAM" id="Phobius"/>
    </source>
</evidence>
<dbReference type="Gene3D" id="2.60.120.200">
    <property type="match status" value="1"/>
</dbReference>
<feature type="transmembrane region" description="Helical" evidence="7">
    <location>
        <begin position="421"/>
        <end position="440"/>
    </location>
</feature>
<keyword evidence="2 7" id="KW-0812">Transmembrane</keyword>
<dbReference type="InterPro" id="IPR051136">
    <property type="entry name" value="Intracellular_Lectin-GPT"/>
</dbReference>
<keyword evidence="10" id="KW-1185">Reference proteome</keyword>
<evidence type="ECO:0000313" key="10">
    <source>
        <dbReference type="Proteomes" id="UP001515480"/>
    </source>
</evidence>
<gene>
    <name evidence="9" type="ORF">AB1Y20_006791</name>
</gene>
<feature type="coiled-coil region" evidence="6">
    <location>
        <begin position="332"/>
        <end position="391"/>
    </location>
</feature>
<dbReference type="GO" id="GO:0005537">
    <property type="term" value="F:D-mannose binding"/>
    <property type="evidence" value="ECO:0007669"/>
    <property type="project" value="TreeGrafter"/>
</dbReference>
<dbReference type="PANTHER" id="PTHR12223">
    <property type="entry name" value="VESICULAR MANNOSE-BINDING LECTIN"/>
    <property type="match status" value="1"/>
</dbReference>
<evidence type="ECO:0000259" key="8">
    <source>
        <dbReference type="PROSITE" id="PS51328"/>
    </source>
</evidence>
<evidence type="ECO:0000256" key="6">
    <source>
        <dbReference type="SAM" id="Coils"/>
    </source>
</evidence>
<dbReference type="PROSITE" id="PS51328">
    <property type="entry name" value="L_LECTIN_LIKE"/>
    <property type="match status" value="1"/>
</dbReference>
<dbReference type="SUPFAM" id="SSF49899">
    <property type="entry name" value="Concanavalin A-like lectins/glucanases"/>
    <property type="match status" value="1"/>
</dbReference>
<dbReference type="AlphaFoldDB" id="A0AB34J1P1"/>